<dbReference type="AlphaFoldDB" id="A0A179IR32"/>
<protein>
    <recommendedName>
        <fullName evidence="5">DUF4352 domain-containing protein</fullName>
    </recommendedName>
</protein>
<sequence>MMKRWKWVMTIASLAFVLPACSTLSDRVGPSHDQATQTEAEQGSQAEPQAGTAENRPDKENRSATAPTKKPPSKGKRQFPYTLDLDLQQSHPNGSTVTLHKLTADEKYIKIEFEAVQSAGTTLLSRSWNDVKYKPSLIDDTGFAYKYIDPAKNQDLRIDRGQMLSGTLVFYGKLKDEAKTLTLTFNKEYEYEKDSNSTWNPYYQFTIDLSN</sequence>
<evidence type="ECO:0000313" key="3">
    <source>
        <dbReference type="EMBL" id="OAR05138.1"/>
    </source>
</evidence>
<evidence type="ECO:0000313" key="4">
    <source>
        <dbReference type="Proteomes" id="UP000243024"/>
    </source>
</evidence>
<evidence type="ECO:0000256" key="2">
    <source>
        <dbReference type="SAM" id="SignalP"/>
    </source>
</evidence>
<dbReference type="RefSeq" id="WP_066198653.1">
    <property type="nucleotide sequence ID" value="NZ_CBCSAS010000063.1"/>
</dbReference>
<dbReference type="EMBL" id="JXBB01000004">
    <property type="protein sequence ID" value="OAR05138.1"/>
    <property type="molecule type" value="Genomic_DNA"/>
</dbReference>
<feature type="region of interest" description="Disordered" evidence="1">
    <location>
        <begin position="26"/>
        <end position="79"/>
    </location>
</feature>
<comment type="caution">
    <text evidence="3">The sequence shown here is derived from an EMBL/GenBank/DDBJ whole genome shotgun (WGS) entry which is preliminary data.</text>
</comment>
<feature type="signal peptide" evidence="2">
    <location>
        <begin position="1"/>
        <end position="22"/>
    </location>
</feature>
<gene>
    <name evidence="3" type="ORF">SA87_08280</name>
</gene>
<accession>A0A179IR32</accession>
<organism evidence="3 4">
    <name type="scientific">Hydrogenibacillus schlegelii</name>
    <name type="common">Bacillus schlegelii</name>
    <dbReference type="NCBI Taxonomy" id="1484"/>
    <lineage>
        <taxon>Bacteria</taxon>
        <taxon>Bacillati</taxon>
        <taxon>Bacillota</taxon>
        <taxon>Bacilli</taxon>
        <taxon>Bacillales</taxon>
        <taxon>Bacillales Family X. Incertae Sedis</taxon>
        <taxon>Hydrogenibacillus</taxon>
    </lineage>
</organism>
<evidence type="ECO:0008006" key="5">
    <source>
        <dbReference type="Google" id="ProtNLM"/>
    </source>
</evidence>
<feature type="compositionally biased region" description="Polar residues" evidence="1">
    <location>
        <begin position="33"/>
        <end position="47"/>
    </location>
</feature>
<dbReference type="STRING" id="1484.SA87_08280"/>
<name>A0A179IR32_HYDSH</name>
<reference evidence="3 4" key="1">
    <citation type="submission" date="2015-09" db="EMBL/GenBank/DDBJ databases">
        <title>Draft genome sequence of Hydrogenibacillus schlegelii DSM 2000.</title>
        <authorList>
            <person name="Hemp J."/>
        </authorList>
    </citation>
    <scope>NUCLEOTIDE SEQUENCE [LARGE SCALE GENOMIC DNA]</scope>
    <source>
        <strain evidence="3 4">MA 48</strain>
    </source>
</reference>
<dbReference type="OrthoDB" id="7564551at2"/>
<keyword evidence="4" id="KW-1185">Reference proteome</keyword>
<feature type="chain" id="PRO_5038794035" description="DUF4352 domain-containing protein" evidence="2">
    <location>
        <begin position="23"/>
        <end position="211"/>
    </location>
</feature>
<proteinExistence type="predicted"/>
<evidence type="ECO:0000256" key="1">
    <source>
        <dbReference type="SAM" id="MobiDB-lite"/>
    </source>
</evidence>
<dbReference type="Proteomes" id="UP000243024">
    <property type="component" value="Unassembled WGS sequence"/>
</dbReference>
<keyword evidence="2" id="KW-0732">Signal</keyword>